<dbReference type="PROSITE" id="PS00885">
    <property type="entry name" value="EPSP_SYNTHASE_2"/>
    <property type="match status" value="1"/>
</dbReference>
<evidence type="ECO:0000259" key="8">
    <source>
        <dbReference type="Pfam" id="PF00275"/>
    </source>
</evidence>
<evidence type="ECO:0000256" key="2">
    <source>
        <dbReference type="ARBA" id="ARBA00009948"/>
    </source>
</evidence>
<protein>
    <recommendedName>
        <fullName evidence="7">3-phosphoshikimate 1-carboxyvinyltransferase</fullName>
        <ecNumber evidence="7">2.5.1.19</ecNumber>
    </recommendedName>
    <alternativeName>
        <fullName evidence="7">5-enolpyruvylshikimate-3-phosphate synthase</fullName>
        <shortName evidence="7">EPSP synthase</shortName>
        <shortName evidence="7">EPSPS</shortName>
    </alternativeName>
</protein>
<sequence>MNEVTLQPCTKAIAGEITIPGDKSISHRAVILGSMAKGTTRITNFLDSEDCKRTINAFQALGVSIDKNDTSILVESNGISTFTEPQTPLFFGNSGTTARLMLGVLAGLPFFSTVYGDPFLTKRPMDRVTIPLQRMGTIFDGREKGGYLPLSVRGGDLQGITYALPVKSAQVKSAILLAGLLAKGETTVIEETPTRNHTEQMLRAFGADITIKGNGITITSQKHLDATDVHVPGDISSASFFLVAAAIVPGSNLILRNVGLNKTRTGIIDVLKRMGANIHIQNQSTTSGEVFGDIEITYANLRSTTIEGDVIPRLIDEIPVIALLATQAEGTTIIKNAEELRVKETDRIAAIVDNLSRLGARIEATQDGMIIQGKTVLRGGKIASYHDHRIAMTNVIASLIASEPVILDDSSSIAISYPKFFEDLKLILNE</sequence>
<gene>
    <name evidence="7" type="primary">aroA</name>
    <name evidence="9" type="ORF">J2Z81_000307</name>
</gene>
<feature type="binding site" evidence="7">
    <location>
        <position position="170"/>
    </location>
    <ligand>
        <name>phosphoenolpyruvate</name>
        <dbReference type="ChEBI" id="CHEBI:58702"/>
    </ligand>
</feature>
<keyword evidence="3 7" id="KW-0028">Amino-acid biosynthesis</keyword>
<organism evidence="9 10">
    <name type="scientific">Virgibacillus alimentarius</name>
    <dbReference type="NCBI Taxonomy" id="698769"/>
    <lineage>
        <taxon>Bacteria</taxon>
        <taxon>Bacillati</taxon>
        <taxon>Bacillota</taxon>
        <taxon>Bacilli</taxon>
        <taxon>Bacillales</taxon>
        <taxon>Bacillaceae</taxon>
        <taxon>Virgibacillus</taxon>
    </lineage>
</organism>
<feature type="binding site" evidence="7">
    <location>
        <position position="316"/>
    </location>
    <ligand>
        <name>3-phosphoshikimate</name>
        <dbReference type="ChEBI" id="CHEBI:145989"/>
    </ligand>
</feature>
<dbReference type="InterPro" id="IPR023193">
    <property type="entry name" value="EPSP_synthase_CS"/>
</dbReference>
<dbReference type="HAMAP" id="MF_00210">
    <property type="entry name" value="EPSP_synth"/>
    <property type="match status" value="1"/>
</dbReference>
<feature type="binding site" evidence="7">
    <location>
        <position position="24"/>
    </location>
    <ligand>
        <name>3-phosphoshikimate</name>
        <dbReference type="ChEBI" id="CHEBI:145989"/>
    </ligand>
</feature>
<dbReference type="InterPro" id="IPR001986">
    <property type="entry name" value="Enolpyruvate_Tfrase_dom"/>
</dbReference>
<keyword evidence="10" id="KW-1185">Reference proteome</keyword>
<comment type="function">
    <text evidence="7">Catalyzes the transfer of the enolpyruvyl moiety of phosphoenolpyruvate (PEP) to the 5-hydroxyl of shikimate-3-phosphate (S3P) to produce enolpyruvyl shikimate-3-phosphate and inorganic phosphate.</text>
</comment>
<proteinExistence type="inferred from homology"/>
<dbReference type="CDD" id="cd01556">
    <property type="entry name" value="EPSP_synthase"/>
    <property type="match status" value="1"/>
</dbReference>
<dbReference type="InterPro" id="IPR013792">
    <property type="entry name" value="RNA3'P_cycl/enolpyr_Trfase_a/b"/>
</dbReference>
<evidence type="ECO:0000313" key="9">
    <source>
        <dbReference type="EMBL" id="MBP2256375.1"/>
    </source>
</evidence>
<dbReference type="NCBIfam" id="TIGR01356">
    <property type="entry name" value="aroA"/>
    <property type="match status" value="1"/>
</dbReference>
<evidence type="ECO:0000256" key="1">
    <source>
        <dbReference type="ARBA" id="ARBA00004811"/>
    </source>
</evidence>
<evidence type="ECO:0000256" key="5">
    <source>
        <dbReference type="ARBA" id="ARBA00023141"/>
    </source>
</evidence>
<feature type="binding site" evidence="7">
    <location>
        <position position="343"/>
    </location>
    <ligand>
        <name>3-phosphoshikimate</name>
        <dbReference type="ChEBI" id="CHEBI:145989"/>
    </ligand>
</feature>
<reference evidence="9 10" key="1">
    <citation type="submission" date="2021-03" db="EMBL/GenBank/DDBJ databases">
        <title>Genomic Encyclopedia of Type Strains, Phase IV (KMG-IV): sequencing the most valuable type-strain genomes for metagenomic binning, comparative biology and taxonomic classification.</title>
        <authorList>
            <person name="Goeker M."/>
        </authorList>
    </citation>
    <scope>NUCLEOTIDE SEQUENCE [LARGE SCALE GENOMIC DNA]</scope>
    <source>
        <strain evidence="9 10">DSM 25790</strain>
    </source>
</reference>
<dbReference type="PIRSF" id="PIRSF000505">
    <property type="entry name" value="EPSPS"/>
    <property type="match status" value="1"/>
</dbReference>
<dbReference type="InterPro" id="IPR036968">
    <property type="entry name" value="Enolpyruvate_Tfrase_sf"/>
</dbReference>
<feature type="binding site" evidence="7">
    <location>
        <position position="23"/>
    </location>
    <ligand>
        <name>phosphoenolpyruvate</name>
        <dbReference type="ChEBI" id="CHEBI:58702"/>
    </ligand>
</feature>
<dbReference type="Gene3D" id="3.65.10.10">
    <property type="entry name" value="Enolpyruvate transferase domain"/>
    <property type="match status" value="2"/>
</dbReference>
<keyword evidence="7" id="KW-0963">Cytoplasm</keyword>
<dbReference type="EMBL" id="JAGIKX010000001">
    <property type="protein sequence ID" value="MBP2256375.1"/>
    <property type="molecule type" value="Genomic_DNA"/>
</dbReference>
<dbReference type="EC" id="2.5.1.19" evidence="7"/>
<comment type="subcellular location">
    <subcellularLocation>
        <location evidence="7">Cytoplasm</location>
    </subcellularLocation>
</comment>
<feature type="active site" description="Proton acceptor" evidence="7">
    <location>
        <position position="316"/>
    </location>
</feature>
<comment type="caution">
    <text evidence="7">Lacks conserved residue(s) required for the propagation of feature annotation.</text>
</comment>
<comment type="caution">
    <text evidence="9">The sequence shown here is derived from an EMBL/GenBank/DDBJ whole genome shotgun (WGS) entry which is preliminary data.</text>
</comment>
<dbReference type="GO" id="GO:0003866">
    <property type="term" value="F:3-phosphoshikimate 1-carboxyvinyltransferase activity"/>
    <property type="evidence" value="ECO:0007669"/>
    <property type="project" value="UniProtKB-EC"/>
</dbReference>
<comment type="subunit">
    <text evidence="7">Monomer.</text>
</comment>
<dbReference type="PROSITE" id="PS00104">
    <property type="entry name" value="EPSP_SYNTHASE_1"/>
    <property type="match status" value="1"/>
</dbReference>
<keyword evidence="5 7" id="KW-0057">Aromatic amino acid biosynthesis</keyword>
<dbReference type="RefSeq" id="WP_029267884.1">
    <property type="nucleotide sequence ID" value="NZ_JAGIKX010000001.1"/>
</dbReference>
<feature type="binding site" evidence="7">
    <location>
        <position position="347"/>
    </location>
    <ligand>
        <name>phosphoenolpyruvate</name>
        <dbReference type="ChEBI" id="CHEBI:58702"/>
    </ligand>
</feature>
<dbReference type="Proteomes" id="UP001519294">
    <property type="component" value="Unassembled WGS sequence"/>
</dbReference>
<name>A0ABS4S4F3_9BACI</name>
<keyword evidence="4 7" id="KW-0808">Transferase</keyword>
<dbReference type="InterPro" id="IPR006264">
    <property type="entry name" value="EPSP_synthase"/>
</dbReference>
<evidence type="ECO:0000256" key="6">
    <source>
        <dbReference type="ARBA" id="ARBA00044633"/>
    </source>
</evidence>
<evidence type="ECO:0000256" key="4">
    <source>
        <dbReference type="ARBA" id="ARBA00022679"/>
    </source>
</evidence>
<feature type="domain" description="Enolpyruvate transferase" evidence="8">
    <location>
        <begin position="11"/>
        <end position="424"/>
    </location>
</feature>
<feature type="binding site" evidence="7">
    <location>
        <position position="170"/>
    </location>
    <ligand>
        <name>3-phosphoshikimate</name>
        <dbReference type="ChEBI" id="CHEBI:145989"/>
    </ligand>
</feature>
<comment type="catalytic activity">
    <reaction evidence="6">
        <text>3-phosphoshikimate + phosphoenolpyruvate = 5-O-(1-carboxyvinyl)-3-phosphoshikimate + phosphate</text>
        <dbReference type="Rhea" id="RHEA:21256"/>
        <dbReference type="ChEBI" id="CHEBI:43474"/>
        <dbReference type="ChEBI" id="CHEBI:57701"/>
        <dbReference type="ChEBI" id="CHEBI:58702"/>
        <dbReference type="ChEBI" id="CHEBI:145989"/>
        <dbReference type="EC" id="2.5.1.19"/>
    </reaction>
    <physiologicalReaction direction="left-to-right" evidence="6">
        <dbReference type="Rhea" id="RHEA:21257"/>
    </physiologicalReaction>
</comment>
<feature type="binding site" evidence="7">
    <location>
        <position position="123"/>
    </location>
    <ligand>
        <name>phosphoenolpyruvate</name>
        <dbReference type="ChEBI" id="CHEBI:58702"/>
    </ligand>
</feature>
<evidence type="ECO:0000256" key="3">
    <source>
        <dbReference type="ARBA" id="ARBA00022605"/>
    </source>
</evidence>
<comment type="similarity">
    <text evidence="2 7">Belongs to the EPSP synthase family.</text>
</comment>
<evidence type="ECO:0000313" key="10">
    <source>
        <dbReference type="Proteomes" id="UP001519294"/>
    </source>
</evidence>
<feature type="binding site" evidence="7">
    <location>
        <position position="23"/>
    </location>
    <ligand>
        <name>3-phosphoshikimate</name>
        <dbReference type="ChEBI" id="CHEBI:145989"/>
    </ligand>
</feature>
<feature type="binding site" evidence="7">
    <location>
        <position position="389"/>
    </location>
    <ligand>
        <name>phosphoenolpyruvate</name>
        <dbReference type="ChEBI" id="CHEBI:58702"/>
    </ligand>
</feature>
<feature type="binding site" evidence="7">
    <location>
        <position position="95"/>
    </location>
    <ligand>
        <name>phosphoenolpyruvate</name>
        <dbReference type="ChEBI" id="CHEBI:58702"/>
    </ligand>
</feature>
<accession>A0ABS4S4F3</accession>
<feature type="binding site" evidence="7">
    <location>
        <position position="168"/>
    </location>
    <ligand>
        <name>3-phosphoshikimate</name>
        <dbReference type="ChEBI" id="CHEBI:145989"/>
    </ligand>
</feature>
<dbReference type="SUPFAM" id="SSF55205">
    <property type="entry name" value="EPT/RTPC-like"/>
    <property type="match status" value="1"/>
</dbReference>
<dbReference type="PANTHER" id="PTHR21090">
    <property type="entry name" value="AROM/DEHYDROQUINATE SYNTHASE"/>
    <property type="match status" value="1"/>
</dbReference>
<comment type="pathway">
    <text evidence="1 7">Metabolic intermediate biosynthesis; chorismate biosynthesis; chorismate from D-erythrose 4-phosphate and phosphoenolpyruvate: step 6/7.</text>
</comment>
<evidence type="ECO:0000256" key="7">
    <source>
        <dbReference type="HAMAP-Rule" id="MF_00210"/>
    </source>
</evidence>
<dbReference type="PANTHER" id="PTHR21090:SF5">
    <property type="entry name" value="PENTAFUNCTIONAL AROM POLYPEPTIDE"/>
    <property type="match status" value="1"/>
</dbReference>
<feature type="binding site" evidence="7">
    <location>
        <position position="28"/>
    </location>
    <ligand>
        <name>3-phosphoshikimate</name>
        <dbReference type="ChEBI" id="CHEBI:145989"/>
    </ligand>
</feature>
<dbReference type="Pfam" id="PF00275">
    <property type="entry name" value="EPSP_synthase"/>
    <property type="match status" value="1"/>
</dbReference>